<organism evidence="3 4">
    <name type="scientific">Favolaschia claudopus</name>
    <dbReference type="NCBI Taxonomy" id="2862362"/>
    <lineage>
        <taxon>Eukaryota</taxon>
        <taxon>Fungi</taxon>
        <taxon>Dikarya</taxon>
        <taxon>Basidiomycota</taxon>
        <taxon>Agaricomycotina</taxon>
        <taxon>Agaricomycetes</taxon>
        <taxon>Agaricomycetidae</taxon>
        <taxon>Agaricales</taxon>
        <taxon>Marasmiineae</taxon>
        <taxon>Mycenaceae</taxon>
        <taxon>Favolaschia</taxon>
    </lineage>
</organism>
<accession>A0AAW0EG88</accession>
<dbReference type="InterPro" id="IPR045339">
    <property type="entry name" value="DUF6534"/>
</dbReference>
<comment type="caution">
    <text evidence="3">The sequence shown here is derived from an EMBL/GenBank/DDBJ whole genome shotgun (WGS) entry which is preliminary data.</text>
</comment>
<evidence type="ECO:0000313" key="3">
    <source>
        <dbReference type="EMBL" id="KAK7063606.1"/>
    </source>
</evidence>
<feature type="transmembrane region" description="Helical" evidence="1">
    <location>
        <begin position="86"/>
        <end position="108"/>
    </location>
</feature>
<protein>
    <recommendedName>
        <fullName evidence="2">DUF6534 domain-containing protein</fullName>
    </recommendedName>
</protein>
<dbReference type="Proteomes" id="UP001362999">
    <property type="component" value="Unassembled WGS sequence"/>
</dbReference>
<reference evidence="3 4" key="1">
    <citation type="journal article" date="2024" name="J Genomics">
        <title>Draft genome sequencing and assembly of Favolaschia claudopus CIRM-BRFM 2984 isolated from oak limbs.</title>
        <authorList>
            <person name="Navarro D."/>
            <person name="Drula E."/>
            <person name="Chaduli D."/>
            <person name="Cazenave R."/>
            <person name="Ahrendt S."/>
            <person name="Wang J."/>
            <person name="Lipzen A."/>
            <person name="Daum C."/>
            <person name="Barry K."/>
            <person name="Grigoriev I.V."/>
            <person name="Favel A."/>
            <person name="Rosso M.N."/>
            <person name="Martin F."/>
        </authorList>
    </citation>
    <scope>NUCLEOTIDE SEQUENCE [LARGE SCALE GENOMIC DNA]</scope>
    <source>
        <strain evidence="3 4">CIRM-BRFM 2984</strain>
    </source>
</reference>
<keyword evidence="1" id="KW-0812">Transmembrane</keyword>
<keyword evidence="1" id="KW-0472">Membrane</keyword>
<feature type="domain" description="DUF6534" evidence="2">
    <location>
        <begin position="168"/>
        <end position="255"/>
    </location>
</feature>
<evidence type="ECO:0000256" key="1">
    <source>
        <dbReference type="SAM" id="Phobius"/>
    </source>
</evidence>
<gene>
    <name evidence="3" type="ORF">R3P38DRAFT_2819395</name>
</gene>
<dbReference type="PANTHER" id="PTHR40465">
    <property type="entry name" value="CHROMOSOME 1, WHOLE GENOME SHOTGUN SEQUENCE"/>
    <property type="match status" value="1"/>
</dbReference>
<keyword evidence="4" id="KW-1185">Reference proteome</keyword>
<feature type="transmembrane region" description="Helical" evidence="1">
    <location>
        <begin position="120"/>
        <end position="139"/>
    </location>
</feature>
<evidence type="ECO:0000313" key="4">
    <source>
        <dbReference type="Proteomes" id="UP001362999"/>
    </source>
</evidence>
<name>A0AAW0EG88_9AGAR</name>
<feature type="transmembrane region" description="Helical" evidence="1">
    <location>
        <begin position="47"/>
        <end position="66"/>
    </location>
</feature>
<feature type="transmembrane region" description="Helical" evidence="1">
    <location>
        <begin position="203"/>
        <end position="224"/>
    </location>
</feature>
<feature type="transmembrane region" description="Helical" evidence="1">
    <location>
        <begin position="159"/>
        <end position="183"/>
    </location>
</feature>
<keyword evidence="1" id="KW-1133">Transmembrane helix</keyword>
<dbReference type="PANTHER" id="PTHR40465:SF1">
    <property type="entry name" value="DUF6534 DOMAIN-CONTAINING PROTEIN"/>
    <property type="match status" value="1"/>
</dbReference>
<evidence type="ECO:0000259" key="2">
    <source>
        <dbReference type="Pfam" id="PF20152"/>
    </source>
</evidence>
<feature type="transmembrane region" description="Helical" evidence="1">
    <location>
        <begin position="230"/>
        <end position="250"/>
    </location>
</feature>
<dbReference type="AlphaFoldDB" id="A0AAW0EG88"/>
<dbReference type="Pfam" id="PF20152">
    <property type="entry name" value="DUF6534"/>
    <property type="match status" value="1"/>
</dbReference>
<sequence>MPAQAQDIPLTMGALLIGGLFATLLAGTVNIQAVLYQRTYKKDPVPIKLLILAVWTLDNLHTGFIWGGLWYCLIQNNGAWDRMDSIPWSIALTVVITALVTFLVHCFFAHRIFMLSKKNYFMTLPVLALTLLRLGAASVSTWEMLRYRSFNIFRLKARWIFTLGLSVSSAVDILITGLLVYLFRRNRTGNGRLNHMLDKLILYGLETGSLTCLGTIVTMLLWVITPKNLVFLGLHVVIAKLYANSVLVTLNTRKHIQVTPTRFDCSCQCQPRDPGPVLFLEPNAANKSLNPLSAGYLQDQSALVASKPQELQINVHTETNVQYDGMSLASSN</sequence>
<feature type="transmembrane region" description="Helical" evidence="1">
    <location>
        <begin position="12"/>
        <end position="35"/>
    </location>
</feature>
<proteinExistence type="predicted"/>
<dbReference type="EMBL" id="JAWWNJ010000001">
    <property type="protein sequence ID" value="KAK7063606.1"/>
    <property type="molecule type" value="Genomic_DNA"/>
</dbReference>